<reference evidence="1 2" key="1">
    <citation type="submission" date="2024-03" db="EMBL/GenBank/DDBJ databases">
        <title>Draft genome sequence of Pseudonocardia sp. DW16-2.</title>
        <authorList>
            <person name="Duangmal K."/>
        </authorList>
    </citation>
    <scope>NUCLEOTIDE SEQUENCE [LARGE SCALE GENOMIC DNA]</scope>
    <source>
        <strain evidence="1 2">DW16-2</strain>
    </source>
</reference>
<dbReference type="PANTHER" id="PTHR38733:SF1">
    <property type="entry name" value="TYPE IV METHYL-DIRECTED RESTRICTION ENZYME ECOKMCRBC"/>
    <property type="match status" value="1"/>
</dbReference>
<dbReference type="PANTHER" id="PTHR38733">
    <property type="entry name" value="PROTEIN MCRC"/>
    <property type="match status" value="1"/>
</dbReference>
<dbReference type="Pfam" id="PF10117">
    <property type="entry name" value="McrBC"/>
    <property type="match status" value="1"/>
</dbReference>
<sequence>MNSSTLVLHEHSSAIHTLPDQSARALTTVAPHALSVAPTARAGEWKISATKFVGSVSVTGLRVLIRPKVRPENVFLFLSAGLPHSAWRDEAFDYAADGDLLPAVLSFFARTVETTLARGVLRSYRERHEALATVRGRIDFPAQLRRAALDLPVACRYDDYTTDNDENRYLRAAVRSALRSPQLPPPDRHRLIRALAGLDEVADTAPTADDIERIIMTRLNEHYRPALRLAEIVLRNLSLVDIEGRRSASAFLVDMPDLFERWVSGGLAARLRGRLHVDTQTHRRLDVGGRIPLRPDLEFRRRSEVVGVADVKYKISDDARARGDDYRQVLAYTVALGLDDGVLIYCRAGDGRSESAATVVRSGTRLHVLTIDAGGTIDAVLTDLDVLADSIAARCSSAALPIGGSP</sequence>
<evidence type="ECO:0000313" key="1">
    <source>
        <dbReference type="EMBL" id="MEJ8278196.1"/>
    </source>
</evidence>
<evidence type="ECO:0000313" key="2">
    <source>
        <dbReference type="Proteomes" id="UP001364211"/>
    </source>
</evidence>
<dbReference type="EMBL" id="JBBJUP010000003">
    <property type="protein sequence ID" value="MEJ8278196.1"/>
    <property type="molecule type" value="Genomic_DNA"/>
</dbReference>
<name>A0ABU8T3R8_9PSEU</name>
<dbReference type="RefSeq" id="WP_340286319.1">
    <property type="nucleotide sequence ID" value="NZ_JBBJUP010000003.1"/>
</dbReference>
<evidence type="ECO:0008006" key="3">
    <source>
        <dbReference type="Google" id="ProtNLM"/>
    </source>
</evidence>
<accession>A0ABU8T3R8</accession>
<gene>
    <name evidence="1" type="ORF">WJX68_04555</name>
</gene>
<comment type="caution">
    <text evidence="1">The sequence shown here is derived from an EMBL/GenBank/DDBJ whole genome shotgun (WGS) entry which is preliminary data.</text>
</comment>
<dbReference type="InterPro" id="IPR019292">
    <property type="entry name" value="McrC"/>
</dbReference>
<proteinExistence type="predicted"/>
<protein>
    <recommendedName>
        <fullName evidence="3">Restriction endonuclease</fullName>
    </recommendedName>
</protein>
<keyword evidence="2" id="KW-1185">Reference proteome</keyword>
<dbReference type="Proteomes" id="UP001364211">
    <property type="component" value="Unassembled WGS sequence"/>
</dbReference>
<organism evidence="1 2">
    <name type="scientific">Pseudonocardia spirodelae</name>
    <dbReference type="NCBI Taxonomy" id="3133431"/>
    <lineage>
        <taxon>Bacteria</taxon>
        <taxon>Bacillati</taxon>
        <taxon>Actinomycetota</taxon>
        <taxon>Actinomycetes</taxon>
        <taxon>Pseudonocardiales</taxon>
        <taxon>Pseudonocardiaceae</taxon>
        <taxon>Pseudonocardia</taxon>
    </lineage>
</organism>